<sequence>MNHLANPKTPRPAIALALLSVFTKNVESNFGESS</sequence>
<accession>A0A6J6WMQ1</accession>
<reference evidence="1" key="1">
    <citation type="submission" date="2020-05" db="EMBL/GenBank/DDBJ databases">
        <authorList>
            <person name="Chiriac C."/>
            <person name="Salcher M."/>
            <person name="Ghai R."/>
            <person name="Kavagutti S V."/>
        </authorList>
    </citation>
    <scope>NUCLEOTIDE SEQUENCE</scope>
</reference>
<name>A0A6J6WMQ1_9ZZZZ</name>
<gene>
    <name evidence="1" type="ORF">UFOPK2996_00115</name>
</gene>
<dbReference type="AlphaFoldDB" id="A0A6J6WMQ1"/>
<dbReference type="EMBL" id="CAFAAH010000005">
    <property type="protein sequence ID" value="CAB4786521.1"/>
    <property type="molecule type" value="Genomic_DNA"/>
</dbReference>
<protein>
    <submittedName>
        <fullName evidence="1">Unannotated protein</fullName>
    </submittedName>
</protein>
<proteinExistence type="predicted"/>
<evidence type="ECO:0000313" key="1">
    <source>
        <dbReference type="EMBL" id="CAB4786521.1"/>
    </source>
</evidence>
<organism evidence="1">
    <name type="scientific">freshwater metagenome</name>
    <dbReference type="NCBI Taxonomy" id="449393"/>
    <lineage>
        <taxon>unclassified sequences</taxon>
        <taxon>metagenomes</taxon>
        <taxon>ecological metagenomes</taxon>
    </lineage>
</organism>